<organism evidence="3 4">
    <name type="scientific">Kocuria sediminis</name>
    <dbReference type="NCBI Taxonomy" id="1038857"/>
    <lineage>
        <taxon>Bacteria</taxon>
        <taxon>Bacillati</taxon>
        <taxon>Actinomycetota</taxon>
        <taxon>Actinomycetes</taxon>
        <taxon>Micrococcales</taxon>
        <taxon>Micrococcaceae</taxon>
        <taxon>Kocuria</taxon>
    </lineage>
</organism>
<sequence>MTEQPVHDAVAALWERFRPLVSSRIETLERFAEGDPRLGAGEAARAAHNLAGALGSYGRHDGSRTARRIEQALRADTPLPEAWLRNEVARLRAEVQ</sequence>
<dbReference type="GO" id="GO:0000160">
    <property type="term" value="P:phosphorelay signal transduction system"/>
    <property type="evidence" value="ECO:0007669"/>
    <property type="project" value="InterPro"/>
</dbReference>
<dbReference type="PROSITE" id="PS50894">
    <property type="entry name" value="HPT"/>
    <property type="match status" value="1"/>
</dbReference>
<feature type="modified residue" description="Phosphohistidine" evidence="1">
    <location>
        <position position="48"/>
    </location>
</feature>
<keyword evidence="1" id="KW-0597">Phosphoprotein</keyword>
<dbReference type="InterPro" id="IPR008207">
    <property type="entry name" value="Sig_transdc_His_kin_Hpt_dom"/>
</dbReference>
<dbReference type="Gene3D" id="1.20.120.160">
    <property type="entry name" value="HPT domain"/>
    <property type="match status" value="1"/>
</dbReference>
<evidence type="ECO:0000313" key="4">
    <source>
        <dbReference type="Proteomes" id="UP000436989"/>
    </source>
</evidence>
<dbReference type="RefSeq" id="WP_156269537.1">
    <property type="nucleotide sequence ID" value="NZ_WOGU01000008.1"/>
</dbReference>
<dbReference type="Pfam" id="PF01627">
    <property type="entry name" value="Hpt"/>
    <property type="match status" value="1"/>
</dbReference>
<keyword evidence="4" id="KW-1185">Reference proteome</keyword>
<dbReference type="Proteomes" id="UP000436989">
    <property type="component" value="Unassembled WGS sequence"/>
</dbReference>
<evidence type="ECO:0000256" key="1">
    <source>
        <dbReference type="PROSITE-ProRule" id="PRU00110"/>
    </source>
</evidence>
<proteinExistence type="predicted"/>
<dbReference type="EMBL" id="WOGU01000008">
    <property type="protein sequence ID" value="MUN63651.1"/>
    <property type="molecule type" value="Genomic_DNA"/>
</dbReference>
<dbReference type="SUPFAM" id="SSF47226">
    <property type="entry name" value="Histidine-containing phosphotransfer domain, HPT domain"/>
    <property type="match status" value="1"/>
</dbReference>
<dbReference type="AlphaFoldDB" id="A0A6N8GKL9"/>
<name>A0A6N8GKL9_9MICC</name>
<evidence type="ECO:0000313" key="3">
    <source>
        <dbReference type="EMBL" id="MUN63651.1"/>
    </source>
</evidence>
<accession>A0A6N8GKL9</accession>
<gene>
    <name evidence="3" type="ORF">GMA12_10920</name>
</gene>
<reference evidence="3 4" key="1">
    <citation type="submission" date="2019-12" db="EMBL/GenBank/DDBJ databases">
        <authorList>
            <person name="Shi Y."/>
        </authorList>
    </citation>
    <scope>NUCLEOTIDE SEQUENCE [LARGE SCALE GENOMIC DNA]</scope>
    <source>
        <strain evidence="3 4">JCM 17929</strain>
    </source>
</reference>
<dbReference type="InterPro" id="IPR036641">
    <property type="entry name" value="HPT_dom_sf"/>
</dbReference>
<evidence type="ECO:0000259" key="2">
    <source>
        <dbReference type="PROSITE" id="PS50894"/>
    </source>
</evidence>
<feature type="domain" description="HPt" evidence="2">
    <location>
        <begin position="6"/>
        <end position="96"/>
    </location>
</feature>
<comment type="caution">
    <text evidence="3">The sequence shown here is derived from an EMBL/GenBank/DDBJ whole genome shotgun (WGS) entry which is preliminary data.</text>
</comment>
<protein>
    <recommendedName>
        <fullName evidence="2">HPt domain-containing protein</fullName>
    </recommendedName>
</protein>